<keyword evidence="2" id="KW-0378">Hydrolase</keyword>
<dbReference type="Proteomes" id="UP001154282">
    <property type="component" value="Unassembled WGS sequence"/>
</dbReference>
<dbReference type="PANTHER" id="PTHR10353">
    <property type="entry name" value="GLYCOSYL HYDROLASE"/>
    <property type="match status" value="1"/>
</dbReference>
<comment type="caution">
    <text evidence="6">The sequence shown here is derived from an EMBL/GenBank/DDBJ whole genome shotgun (WGS) entry which is preliminary data.</text>
</comment>
<keyword evidence="7" id="KW-1185">Reference proteome</keyword>
<evidence type="ECO:0000256" key="2">
    <source>
        <dbReference type="ARBA" id="ARBA00022801"/>
    </source>
</evidence>
<dbReference type="PANTHER" id="PTHR10353:SF137">
    <property type="entry name" value="MYROSINASE 3-RELATED"/>
    <property type="match status" value="1"/>
</dbReference>
<dbReference type="SUPFAM" id="SSF51445">
    <property type="entry name" value="(Trans)glycosidases"/>
    <property type="match status" value="1"/>
</dbReference>
<evidence type="ECO:0000256" key="3">
    <source>
        <dbReference type="ARBA" id="ARBA00023295"/>
    </source>
</evidence>
<dbReference type="InterPro" id="IPR017853">
    <property type="entry name" value="GH"/>
</dbReference>
<keyword evidence="3" id="KW-0326">Glycosidase</keyword>
<dbReference type="GO" id="GO:0005975">
    <property type="term" value="P:carbohydrate metabolic process"/>
    <property type="evidence" value="ECO:0007669"/>
    <property type="project" value="InterPro"/>
</dbReference>
<dbReference type="Gene3D" id="3.20.20.80">
    <property type="entry name" value="Glycosidases"/>
    <property type="match status" value="2"/>
</dbReference>
<sequence>MNLNCTGGDSATEPYIVAHNLLLAHATTVKLFMDPLATGNYPRSMRAIMKKQLPKFSKEESKMLKGSFDFVGLNYYTTFYVSNAPPSNPLFSSSTTDSRTNASRKQFTETKSTIYTIVKRNS</sequence>
<evidence type="ECO:0000256" key="5">
    <source>
        <dbReference type="SAM" id="MobiDB-lite"/>
    </source>
</evidence>
<gene>
    <name evidence="6" type="ORF">LITE_LOCUS16469</name>
</gene>
<accession>A0AAV0K1Q6</accession>
<dbReference type="Pfam" id="PF00232">
    <property type="entry name" value="Glyco_hydro_1"/>
    <property type="match status" value="1"/>
</dbReference>
<dbReference type="GO" id="GO:0008422">
    <property type="term" value="F:beta-glucosidase activity"/>
    <property type="evidence" value="ECO:0007669"/>
    <property type="project" value="TreeGrafter"/>
</dbReference>
<dbReference type="AlphaFoldDB" id="A0AAV0K1Q6"/>
<name>A0AAV0K1Q6_9ROSI</name>
<proteinExistence type="inferred from homology"/>
<reference evidence="6" key="1">
    <citation type="submission" date="2022-08" db="EMBL/GenBank/DDBJ databases">
        <authorList>
            <person name="Gutierrez-Valencia J."/>
        </authorList>
    </citation>
    <scope>NUCLEOTIDE SEQUENCE</scope>
</reference>
<comment type="similarity">
    <text evidence="1 4">Belongs to the glycosyl hydrolase 1 family.</text>
</comment>
<dbReference type="InterPro" id="IPR001360">
    <property type="entry name" value="Glyco_hydro_1"/>
</dbReference>
<organism evidence="6 7">
    <name type="scientific">Linum tenue</name>
    <dbReference type="NCBI Taxonomy" id="586396"/>
    <lineage>
        <taxon>Eukaryota</taxon>
        <taxon>Viridiplantae</taxon>
        <taxon>Streptophyta</taxon>
        <taxon>Embryophyta</taxon>
        <taxon>Tracheophyta</taxon>
        <taxon>Spermatophyta</taxon>
        <taxon>Magnoliopsida</taxon>
        <taxon>eudicotyledons</taxon>
        <taxon>Gunneridae</taxon>
        <taxon>Pentapetalae</taxon>
        <taxon>rosids</taxon>
        <taxon>fabids</taxon>
        <taxon>Malpighiales</taxon>
        <taxon>Linaceae</taxon>
        <taxon>Linum</taxon>
    </lineage>
</organism>
<feature type="region of interest" description="Disordered" evidence="5">
    <location>
        <begin position="85"/>
        <end position="107"/>
    </location>
</feature>
<dbReference type="EMBL" id="CAMGYJ010000005">
    <property type="protein sequence ID" value="CAI0414988.1"/>
    <property type="molecule type" value="Genomic_DNA"/>
</dbReference>
<evidence type="ECO:0000256" key="1">
    <source>
        <dbReference type="ARBA" id="ARBA00010838"/>
    </source>
</evidence>
<protein>
    <submittedName>
        <fullName evidence="6">Uncharacterized protein</fullName>
    </submittedName>
</protein>
<evidence type="ECO:0000313" key="7">
    <source>
        <dbReference type="Proteomes" id="UP001154282"/>
    </source>
</evidence>
<evidence type="ECO:0000313" key="6">
    <source>
        <dbReference type="EMBL" id="CAI0414988.1"/>
    </source>
</evidence>
<evidence type="ECO:0000256" key="4">
    <source>
        <dbReference type="RuleBase" id="RU003690"/>
    </source>
</evidence>